<dbReference type="GO" id="GO:0009134">
    <property type="term" value="P:nucleoside diphosphate catabolic process"/>
    <property type="evidence" value="ECO:0007669"/>
    <property type="project" value="TreeGrafter"/>
</dbReference>
<keyword evidence="2" id="KW-0732">Signal</keyword>
<comment type="caution">
    <text evidence="4">The sequence shown here is derived from an EMBL/GenBank/DDBJ whole genome shotgun (WGS) entry which is preliminary data.</text>
</comment>
<protein>
    <recommendedName>
        <fullName evidence="3">Ppx/GppA phosphatase N-terminal domain-containing protein</fullName>
    </recommendedName>
</protein>
<gene>
    <name evidence="4" type="ORF">F9K24_14165</name>
</gene>
<keyword evidence="1" id="KW-0378">Hydrolase</keyword>
<evidence type="ECO:0000313" key="4">
    <source>
        <dbReference type="EMBL" id="KAB2931381.1"/>
    </source>
</evidence>
<dbReference type="GO" id="GO:0016020">
    <property type="term" value="C:membrane"/>
    <property type="evidence" value="ECO:0007669"/>
    <property type="project" value="TreeGrafter"/>
</dbReference>
<sequence length="340" mass="36786">MKSKNIIPFLLLFSLFSFSLNCSGKGPFPESDVRDLHLVIDAGSSGTRFCLYRMQFTSSSSNSCKIKQGECRSVVADDGLAALPPEKAKEALRGGFASLTEAQKNRIVHVSLLGTGGFRRLSSSAQKTAMTGLAEAIFETGLPATVRVISGEEEALLAWRSIRAETGSDSHAIIETGGATVQVAAGTDGQVRRSISLPLGMNETRSRLKKESACFSAPSADRFDTCKRELLPLLGPLRQWTVPERNTYGLGNPYAAIFKQLDRDELKRTDIDARGRLLCAADAEQLSEYGIAAEHQKLTCYLFAFHSAQLELLGVESVQKGSGSWPPGAALSPEFFPSCR</sequence>
<name>A0A833H002_9LEPT</name>
<dbReference type="Pfam" id="PF02541">
    <property type="entry name" value="Ppx-GppA"/>
    <property type="match status" value="1"/>
</dbReference>
<organism evidence="4 5">
    <name type="scientific">Leptonema illini</name>
    <dbReference type="NCBI Taxonomy" id="183"/>
    <lineage>
        <taxon>Bacteria</taxon>
        <taxon>Pseudomonadati</taxon>
        <taxon>Spirochaetota</taxon>
        <taxon>Spirochaetia</taxon>
        <taxon>Leptospirales</taxon>
        <taxon>Leptospiraceae</taxon>
        <taxon>Leptonema</taxon>
    </lineage>
</organism>
<dbReference type="GO" id="GO:0017110">
    <property type="term" value="F:nucleoside diphosphate phosphatase activity"/>
    <property type="evidence" value="ECO:0007669"/>
    <property type="project" value="TreeGrafter"/>
</dbReference>
<evidence type="ECO:0000259" key="3">
    <source>
        <dbReference type="Pfam" id="PF02541"/>
    </source>
</evidence>
<dbReference type="AlphaFoldDB" id="A0A833H002"/>
<evidence type="ECO:0000256" key="2">
    <source>
        <dbReference type="SAM" id="SignalP"/>
    </source>
</evidence>
<evidence type="ECO:0000256" key="1">
    <source>
        <dbReference type="ARBA" id="ARBA00022801"/>
    </source>
</evidence>
<reference evidence="4 5" key="1">
    <citation type="submission" date="2019-10" db="EMBL/GenBank/DDBJ databases">
        <title>Extracellular Electron Transfer in a Candidatus Methanoperedens spp. Enrichment Culture.</title>
        <authorList>
            <person name="Berger S."/>
            <person name="Rangel Shaw D."/>
            <person name="Berben T."/>
            <person name="In 'T Zandt M."/>
            <person name="Frank J."/>
            <person name="Reimann J."/>
            <person name="Jetten M.S.M."/>
            <person name="Welte C.U."/>
        </authorList>
    </citation>
    <scope>NUCLEOTIDE SEQUENCE [LARGE SCALE GENOMIC DNA]</scope>
    <source>
        <strain evidence="4">SB12</strain>
    </source>
</reference>
<evidence type="ECO:0000313" key="5">
    <source>
        <dbReference type="Proteomes" id="UP000460298"/>
    </source>
</evidence>
<dbReference type="Proteomes" id="UP000460298">
    <property type="component" value="Unassembled WGS sequence"/>
</dbReference>
<dbReference type="InterPro" id="IPR000407">
    <property type="entry name" value="GDA1_CD39_NTPase"/>
</dbReference>
<dbReference type="EMBL" id="WBUI01000014">
    <property type="protein sequence ID" value="KAB2931381.1"/>
    <property type="molecule type" value="Genomic_DNA"/>
</dbReference>
<feature type="signal peptide" evidence="2">
    <location>
        <begin position="1"/>
        <end position="19"/>
    </location>
</feature>
<dbReference type="InterPro" id="IPR003695">
    <property type="entry name" value="Ppx_GppA_N"/>
</dbReference>
<feature type="domain" description="Ppx/GppA phosphatase N-terminal" evidence="3">
    <location>
        <begin position="140"/>
        <end position="207"/>
    </location>
</feature>
<dbReference type="PANTHER" id="PTHR11782">
    <property type="entry name" value="ADENOSINE/GUANOSINE DIPHOSPHATASE"/>
    <property type="match status" value="1"/>
</dbReference>
<dbReference type="Gene3D" id="3.30.420.40">
    <property type="match status" value="1"/>
</dbReference>
<dbReference type="PANTHER" id="PTHR11782:SF83">
    <property type="entry name" value="GUANOSINE-DIPHOSPHATASE"/>
    <property type="match status" value="1"/>
</dbReference>
<proteinExistence type="predicted"/>
<feature type="chain" id="PRO_5032911541" description="Ppx/GppA phosphatase N-terminal domain-containing protein" evidence="2">
    <location>
        <begin position="20"/>
        <end position="340"/>
    </location>
</feature>
<dbReference type="Gene3D" id="3.30.420.150">
    <property type="entry name" value="Exopolyphosphatase. Domain 2"/>
    <property type="match status" value="1"/>
</dbReference>
<accession>A0A833H002</accession>